<dbReference type="RefSeq" id="WP_185125338.1">
    <property type="nucleotide sequence ID" value="NZ_CAJEWD010000006.1"/>
</dbReference>
<evidence type="ECO:0000259" key="3">
    <source>
        <dbReference type="Pfam" id="PF00266"/>
    </source>
</evidence>
<keyword evidence="2" id="KW-0663">Pyridoxal phosphate</keyword>
<proteinExistence type="predicted"/>
<dbReference type="InterPro" id="IPR000192">
    <property type="entry name" value="Aminotrans_V_dom"/>
</dbReference>
<organism evidence="4 5">
    <name type="scientific">Jeotgalicoccus meleagridis</name>
    <dbReference type="NCBI Taxonomy" id="2759181"/>
    <lineage>
        <taxon>Bacteria</taxon>
        <taxon>Bacillati</taxon>
        <taxon>Bacillota</taxon>
        <taxon>Bacilli</taxon>
        <taxon>Bacillales</taxon>
        <taxon>Staphylococcaceae</taxon>
        <taxon>Jeotgalicoccus</taxon>
    </lineage>
</organism>
<comment type="caution">
    <text evidence="4">The sequence shown here is derived from an EMBL/GenBank/DDBJ whole genome shotgun (WGS) entry which is preliminary data.</text>
</comment>
<dbReference type="InterPro" id="IPR015422">
    <property type="entry name" value="PyrdxlP-dep_Trfase_small"/>
</dbReference>
<dbReference type="InterPro" id="IPR015421">
    <property type="entry name" value="PyrdxlP-dep_Trfase_major"/>
</dbReference>
<evidence type="ECO:0000256" key="1">
    <source>
        <dbReference type="ARBA" id="ARBA00001933"/>
    </source>
</evidence>
<evidence type="ECO:0000313" key="5">
    <source>
        <dbReference type="Proteomes" id="UP000589351"/>
    </source>
</evidence>
<name>A0A6V7RCS8_9STAP</name>
<dbReference type="Proteomes" id="UP000589351">
    <property type="component" value="Unassembled WGS sequence"/>
</dbReference>
<dbReference type="SUPFAM" id="SSF53383">
    <property type="entry name" value="PLP-dependent transferases"/>
    <property type="match status" value="1"/>
</dbReference>
<dbReference type="EMBL" id="CAJEWD010000006">
    <property type="protein sequence ID" value="CAD2075210.1"/>
    <property type="molecule type" value="Genomic_DNA"/>
</dbReference>
<sequence>MSHVAEGRLLDSQLLKEIREKFAYIDTDPLTKEKRVFLDNAGGSFRLKRANERFAEIDLIPDHPMRGHETAVYLAEIEHKGTEDVRTIFNAKDGAIVPYYTASQAMFNLSSVVIENVPGTNIVTTDLEHPSLYDAVQFYADKYDKEVRVAPTNTVTGGVDVEEITKRIDQNTIALSFIYASNISGAILDVEKIIEEAKKINPNIYIIIDAVQHAPHGLIDLEKIDVDIINFAPYKFFGVRGIGFAYVSDRATHLPHQRLLGKSDEELGLGSVTPGHFAAISEVVDYVCWLGKTDNKSTNRRELYEAGMTMIAAHERALLEILLNGSDQVRGLRSLEGVTVHLDYEDLTTRDFIVGISIDGIDYKKAIDLYGQENVILYERVASSIYSKRMLESFGLDGIIRVSPMHCQTVEEIETFLSVTEKILKTR</sequence>
<dbReference type="Pfam" id="PF00266">
    <property type="entry name" value="Aminotran_5"/>
    <property type="match status" value="1"/>
</dbReference>
<keyword evidence="5" id="KW-1185">Reference proteome</keyword>
<gene>
    <name evidence="4" type="primary">sufS</name>
    <name evidence="4" type="ORF">JEODO184_00802</name>
</gene>
<dbReference type="EC" id="4.4.1.16" evidence="4"/>
<reference evidence="4 5" key="1">
    <citation type="submission" date="2020-07" db="EMBL/GenBank/DDBJ databases">
        <authorList>
            <person name="Criscuolo A."/>
        </authorList>
    </citation>
    <scope>NUCLEOTIDE SEQUENCE [LARGE SCALE GENOMIC DNA]</scope>
    <source>
        <strain evidence="4">CIP111649</strain>
    </source>
</reference>
<dbReference type="PANTHER" id="PTHR43586:SF8">
    <property type="entry name" value="CYSTEINE DESULFURASE 1, CHLOROPLASTIC"/>
    <property type="match status" value="1"/>
</dbReference>
<evidence type="ECO:0000313" key="4">
    <source>
        <dbReference type="EMBL" id="CAD2075210.1"/>
    </source>
</evidence>
<comment type="cofactor">
    <cofactor evidence="1">
        <name>pyridoxal 5'-phosphate</name>
        <dbReference type="ChEBI" id="CHEBI:597326"/>
    </cofactor>
</comment>
<protein>
    <submittedName>
        <fullName evidence="4">Cysteine desulfurase</fullName>
        <ecNumber evidence="4">4.4.1.16</ecNumber>
    </submittedName>
</protein>
<feature type="domain" description="Aminotransferase class V" evidence="3">
    <location>
        <begin position="66"/>
        <end position="416"/>
    </location>
</feature>
<dbReference type="Gene3D" id="3.90.1150.10">
    <property type="entry name" value="Aspartate Aminotransferase, domain 1"/>
    <property type="match status" value="1"/>
</dbReference>
<dbReference type="InterPro" id="IPR015424">
    <property type="entry name" value="PyrdxlP-dep_Trfase"/>
</dbReference>
<dbReference type="PANTHER" id="PTHR43586">
    <property type="entry name" value="CYSTEINE DESULFURASE"/>
    <property type="match status" value="1"/>
</dbReference>
<accession>A0A6V7RCS8</accession>
<evidence type="ECO:0000256" key="2">
    <source>
        <dbReference type="ARBA" id="ARBA00022898"/>
    </source>
</evidence>
<keyword evidence="4" id="KW-0456">Lyase</keyword>
<dbReference type="Gene3D" id="3.40.640.10">
    <property type="entry name" value="Type I PLP-dependent aspartate aminotransferase-like (Major domain)"/>
    <property type="match status" value="1"/>
</dbReference>
<dbReference type="AlphaFoldDB" id="A0A6V7RCS8"/>
<dbReference type="GO" id="GO:0009000">
    <property type="term" value="F:selenocysteine lyase activity"/>
    <property type="evidence" value="ECO:0007669"/>
    <property type="project" value="UniProtKB-EC"/>
</dbReference>